<evidence type="ECO:0000256" key="4">
    <source>
        <dbReference type="ARBA" id="ARBA00023326"/>
    </source>
</evidence>
<keyword evidence="4 6" id="KW-0624">Polysaccharide degradation</keyword>
<dbReference type="RefSeq" id="WP_109415279.1">
    <property type="nucleotide sequence ID" value="NZ_QEAS01000005.1"/>
</dbReference>
<feature type="active site" description="Nucleophile" evidence="5">
    <location>
        <position position="265"/>
    </location>
</feature>
<accession>A0A2U2PIV5</accession>
<keyword evidence="9" id="KW-1185">Reference proteome</keyword>
<dbReference type="GO" id="GO:0045493">
    <property type="term" value="P:xylan catabolic process"/>
    <property type="evidence" value="ECO:0007669"/>
    <property type="project" value="UniProtKB-KW"/>
</dbReference>
<dbReference type="SMART" id="SM00633">
    <property type="entry name" value="Glyco_10"/>
    <property type="match status" value="1"/>
</dbReference>
<keyword evidence="8" id="KW-0858">Xylan degradation</keyword>
<sequence>MNKARYLVTIIPVFLLLDSCRNPRNLTAIQKAPALKESFKDDFLIGTAINEYQILEKDPKSAKILSEQFNAVTPENAMKAEEIHPEWNVYHFDVTDKLISYAKRNKMKVTGHTLVWHSQLPAFVHRMKSADSVRMFFNSHIQTVASRYRGKIDSWDVVNEALNEDGSMRTSIFYEKLGEDYVTDAFRLAQKFTPEARLYYNDYNIEQPAKRAGAIRLIKKIQAAGVRIDGVGIQGHWNIDNLPLKNIEDAISEFSALGLEVAFTELDISVLPTPFKSNEADVGKKARYAATLNPYTAGLPDSVQKKLADSYEKVFRIFLKHRDKISRVTVWGVADGVSWLNNWPIPGRTNYPLLFDREFAPKPAFYRLINLKKKNSSNILSDNNHAQFKQ</sequence>
<evidence type="ECO:0000313" key="9">
    <source>
        <dbReference type="Proteomes" id="UP000245647"/>
    </source>
</evidence>
<dbReference type="OrthoDB" id="1032269at2"/>
<proteinExistence type="inferred from homology"/>
<comment type="similarity">
    <text evidence="6">Belongs to the glycosyl hydrolase 10 (cellulase F) family.</text>
</comment>
<dbReference type="Pfam" id="PF00331">
    <property type="entry name" value="Glyco_hydro_10"/>
    <property type="match status" value="1"/>
</dbReference>
<dbReference type="Proteomes" id="UP000245647">
    <property type="component" value="Unassembled WGS sequence"/>
</dbReference>
<organism evidence="8 9">
    <name type="scientific">Pararcticibacter amylolyticus</name>
    <dbReference type="NCBI Taxonomy" id="2173175"/>
    <lineage>
        <taxon>Bacteria</taxon>
        <taxon>Pseudomonadati</taxon>
        <taxon>Bacteroidota</taxon>
        <taxon>Sphingobacteriia</taxon>
        <taxon>Sphingobacteriales</taxon>
        <taxon>Sphingobacteriaceae</taxon>
        <taxon>Pararcticibacter</taxon>
    </lineage>
</organism>
<evidence type="ECO:0000313" key="8">
    <source>
        <dbReference type="EMBL" id="PWG81337.1"/>
    </source>
</evidence>
<dbReference type="Gene3D" id="3.20.20.80">
    <property type="entry name" value="Glycosidases"/>
    <property type="match status" value="1"/>
</dbReference>
<dbReference type="InterPro" id="IPR044846">
    <property type="entry name" value="GH10"/>
</dbReference>
<name>A0A2U2PIV5_9SPHI</name>
<evidence type="ECO:0000259" key="7">
    <source>
        <dbReference type="PROSITE" id="PS51760"/>
    </source>
</evidence>
<evidence type="ECO:0000256" key="2">
    <source>
        <dbReference type="ARBA" id="ARBA00023277"/>
    </source>
</evidence>
<protein>
    <recommendedName>
        <fullName evidence="6">Beta-xylanase</fullName>
        <ecNumber evidence="6">3.2.1.8</ecNumber>
    </recommendedName>
</protein>
<keyword evidence="1 6" id="KW-0378">Hydrolase</keyword>
<reference evidence="8 9" key="1">
    <citation type="submission" date="2018-04" db="EMBL/GenBank/DDBJ databases">
        <title>Pedobacter chongqingensis sp. nov., isolated from a rottenly hemp rope.</title>
        <authorList>
            <person name="Cai Y."/>
        </authorList>
    </citation>
    <scope>NUCLEOTIDE SEQUENCE [LARGE SCALE GENOMIC DNA]</scope>
    <source>
        <strain evidence="8 9">FJ4-8</strain>
    </source>
</reference>
<evidence type="ECO:0000256" key="6">
    <source>
        <dbReference type="RuleBase" id="RU361174"/>
    </source>
</evidence>
<feature type="domain" description="GH10" evidence="7">
    <location>
        <begin position="29"/>
        <end position="371"/>
    </location>
</feature>
<dbReference type="GO" id="GO:0031176">
    <property type="term" value="F:endo-1,4-beta-xylanase activity"/>
    <property type="evidence" value="ECO:0007669"/>
    <property type="project" value="UniProtKB-EC"/>
</dbReference>
<dbReference type="PANTHER" id="PTHR31490:SF90">
    <property type="entry name" value="ENDO-1,4-BETA-XYLANASE A"/>
    <property type="match status" value="1"/>
</dbReference>
<dbReference type="EMBL" id="QEAS01000005">
    <property type="protein sequence ID" value="PWG81337.1"/>
    <property type="molecule type" value="Genomic_DNA"/>
</dbReference>
<evidence type="ECO:0000256" key="5">
    <source>
        <dbReference type="PROSITE-ProRule" id="PRU10061"/>
    </source>
</evidence>
<dbReference type="EC" id="3.2.1.8" evidence="6"/>
<keyword evidence="2 6" id="KW-0119">Carbohydrate metabolism</keyword>
<dbReference type="InterPro" id="IPR031158">
    <property type="entry name" value="GH10_AS"/>
</dbReference>
<dbReference type="SUPFAM" id="SSF51445">
    <property type="entry name" value="(Trans)glycosidases"/>
    <property type="match status" value="1"/>
</dbReference>
<evidence type="ECO:0000256" key="1">
    <source>
        <dbReference type="ARBA" id="ARBA00022801"/>
    </source>
</evidence>
<dbReference type="PROSITE" id="PS51760">
    <property type="entry name" value="GH10_2"/>
    <property type="match status" value="1"/>
</dbReference>
<gene>
    <name evidence="8" type="ORF">DDR33_08185</name>
</gene>
<dbReference type="AlphaFoldDB" id="A0A2U2PIV5"/>
<comment type="catalytic activity">
    <reaction evidence="6">
        <text>Endohydrolysis of (1-&gt;4)-beta-D-xylosidic linkages in xylans.</text>
        <dbReference type="EC" id="3.2.1.8"/>
    </reaction>
</comment>
<keyword evidence="3 6" id="KW-0326">Glycosidase</keyword>
<evidence type="ECO:0000256" key="3">
    <source>
        <dbReference type="ARBA" id="ARBA00023295"/>
    </source>
</evidence>
<dbReference type="PROSITE" id="PS00591">
    <property type="entry name" value="GH10_1"/>
    <property type="match status" value="1"/>
</dbReference>
<comment type="caution">
    <text evidence="8">The sequence shown here is derived from an EMBL/GenBank/DDBJ whole genome shotgun (WGS) entry which is preliminary data.</text>
</comment>
<dbReference type="PANTHER" id="PTHR31490">
    <property type="entry name" value="GLYCOSYL HYDROLASE"/>
    <property type="match status" value="1"/>
</dbReference>
<dbReference type="InterPro" id="IPR017853">
    <property type="entry name" value="GH"/>
</dbReference>
<dbReference type="InterPro" id="IPR001000">
    <property type="entry name" value="GH10_dom"/>
</dbReference>
<dbReference type="PRINTS" id="PR00134">
    <property type="entry name" value="GLHYDRLASE10"/>
</dbReference>